<protein>
    <submittedName>
        <fullName evidence="1">Uncharacterized protein</fullName>
    </submittedName>
</protein>
<evidence type="ECO:0000313" key="1">
    <source>
        <dbReference type="EMBL" id="SEK41010.1"/>
    </source>
</evidence>
<sequence>MIDIYLISALALIVFSRPIVRVLHASRMRVWHSVAGDRSFSNTKRTTDPGRPATPDA</sequence>
<organism evidence="1 2">
    <name type="scientific">Roseovarius azorensis</name>
    <dbReference type="NCBI Taxonomy" id="1287727"/>
    <lineage>
        <taxon>Bacteria</taxon>
        <taxon>Pseudomonadati</taxon>
        <taxon>Pseudomonadota</taxon>
        <taxon>Alphaproteobacteria</taxon>
        <taxon>Rhodobacterales</taxon>
        <taxon>Roseobacteraceae</taxon>
        <taxon>Roseovarius</taxon>
    </lineage>
</organism>
<accession>A0A1H7GWK4</accession>
<gene>
    <name evidence="1" type="ORF">SAMN05443999_101374</name>
</gene>
<reference evidence="1 2" key="1">
    <citation type="submission" date="2016-10" db="EMBL/GenBank/DDBJ databases">
        <authorList>
            <person name="de Groot N.N."/>
        </authorList>
    </citation>
    <scope>NUCLEOTIDE SEQUENCE [LARGE SCALE GENOMIC DNA]</scope>
    <source>
        <strain evidence="1 2">DSM 100674</strain>
    </source>
</reference>
<evidence type="ECO:0000313" key="2">
    <source>
        <dbReference type="Proteomes" id="UP000199582"/>
    </source>
</evidence>
<keyword evidence="2" id="KW-1185">Reference proteome</keyword>
<dbReference type="STRING" id="1287727.SAMN05443999_101374"/>
<dbReference type="EMBL" id="FOAG01000001">
    <property type="protein sequence ID" value="SEK41010.1"/>
    <property type="molecule type" value="Genomic_DNA"/>
</dbReference>
<name>A0A1H7GWK4_9RHOB</name>
<dbReference type="AlphaFoldDB" id="A0A1H7GWK4"/>
<proteinExistence type="predicted"/>
<dbReference type="Proteomes" id="UP000199582">
    <property type="component" value="Unassembled WGS sequence"/>
</dbReference>